<feature type="domain" description="Flagellar hook-associated protein 2 N-terminal" evidence="7">
    <location>
        <begin position="10"/>
        <end position="107"/>
    </location>
</feature>
<dbReference type="InterPro" id="IPR003481">
    <property type="entry name" value="FliD_N"/>
</dbReference>
<dbReference type="PANTHER" id="PTHR30288">
    <property type="entry name" value="FLAGELLAR CAP/ASSEMBLY PROTEIN FLID"/>
    <property type="match status" value="1"/>
</dbReference>
<dbReference type="Pfam" id="PF02465">
    <property type="entry name" value="FliD_N"/>
    <property type="match status" value="1"/>
</dbReference>
<dbReference type="InterPro" id="IPR040026">
    <property type="entry name" value="FliD"/>
</dbReference>
<reference evidence="9 10" key="1">
    <citation type="submission" date="2023-07" db="EMBL/GenBank/DDBJ databases">
        <title>Genomic Encyclopedia of Type Strains, Phase IV (KMG-IV): sequencing the most valuable type-strain genomes for metagenomic binning, comparative biology and taxonomic classification.</title>
        <authorList>
            <person name="Goeker M."/>
        </authorList>
    </citation>
    <scope>NUCLEOTIDE SEQUENCE [LARGE SCALE GENOMIC DNA]</scope>
    <source>
        <strain evidence="9 10">DSM 29005</strain>
    </source>
</reference>
<dbReference type="Pfam" id="PF07195">
    <property type="entry name" value="FliD_C"/>
    <property type="match status" value="1"/>
</dbReference>
<evidence type="ECO:0000256" key="4">
    <source>
        <dbReference type="ARBA" id="ARBA00023143"/>
    </source>
</evidence>
<dbReference type="EMBL" id="JAUSUD010000012">
    <property type="protein sequence ID" value="MDQ0231464.1"/>
    <property type="molecule type" value="Genomic_DNA"/>
</dbReference>
<feature type="domain" description="Flagellar hook-associated protein 2 C-terminal" evidence="8">
    <location>
        <begin position="404"/>
        <end position="670"/>
    </location>
</feature>
<accession>A0ABT9ZGT8</accession>
<comment type="subcellular location">
    <subcellularLocation>
        <location evidence="5">Secreted</location>
    </subcellularLocation>
    <subcellularLocation>
        <location evidence="5">Bacterial flagellum</location>
    </subcellularLocation>
</comment>
<comment type="function">
    <text evidence="5">Required for morphogenesis and for the elongation of the flagellar filament by facilitating polymerization of the flagellin monomers at the tip of growing filament. Forms a capping structure, which prevents flagellin subunits (transported through the central channel of the flagellum) from leaking out without polymerization at the distal end.</text>
</comment>
<evidence type="ECO:0000256" key="5">
    <source>
        <dbReference type="RuleBase" id="RU362066"/>
    </source>
</evidence>
<sequence length="682" mass="75022">MALRIGGLASGMDTDSIVADLMKAERIPLDKLTKNKTTIEWQRDAYREMNTLLLNFRNQTFDTKLSSTFAARTVTSSMESKVTAVAKGAAGLSSFNISQISQLATAATKVNAGAVSKTGSKIDASASLYSMKDNFQYPNNFGWKTGSVESQSKTAEADGKVHNLTLAEGITIQDIATSASVKVNGKSFTVNTDINTLKTGEVHLAENGTLTFFDDVKKGSTIKVDYAASNRVETFKRTESFKEIQLSRKLPALADGTEVKITVGGTTYTNSGTNKNEILDSGGNVFAKIDNDGKITFEAQQPKDTEVKVSYQQKYFSFDVGSHTSKGLVNERILVQDTESLNTALNKINSSNVGLSAFYDEYKDQVTLTRKETGDFNNGGAEIITTSGFLNDVLRFKSGTESGGTNAEFTINGLTTQRTSNTFEMNGVTFTLKDKLNAAGGTDEPAISINVANDTDKVIENITKYINSYNELVDKIQKKVNEEKYKDYQPLTDTEREGLTDKQQEKWEEMSRSGLLRRDSMLTNLLTNMRTSIYTPVSGSKTDSNYKQMSSIGITTTANYNDAKLVIDEDKLRAAIEDNPDAVQQLFTSDGSTTGEKGILNRLYDNLTTTMNNIKTKAGNANATNDTFTLGKNLNRIESSIDRFEDRLTKIESRYWAQFTAMEKAIQKSNSQMSYLSSYFAQ</sequence>
<feature type="region of interest" description="Disordered" evidence="6">
    <location>
        <begin position="491"/>
        <end position="512"/>
    </location>
</feature>
<organism evidence="9 10">
    <name type="scientific">Metabacillus malikii</name>
    <dbReference type="NCBI Taxonomy" id="1504265"/>
    <lineage>
        <taxon>Bacteria</taxon>
        <taxon>Bacillati</taxon>
        <taxon>Bacillota</taxon>
        <taxon>Bacilli</taxon>
        <taxon>Bacillales</taxon>
        <taxon>Bacillaceae</taxon>
        <taxon>Metabacillus</taxon>
    </lineage>
</organism>
<keyword evidence="4 5" id="KW-0975">Bacterial flagellum</keyword>
<dbReference type="RefSeq" id="WP_307342463.1">
    <property type="nucleotide sequence ID" value="NZ_JAUSUD010000012.1"/>
</dbReference>
<dbReference type="InterPro" id="IPR010809">
    <property type="entry name" value="FliD_C"/>
</dbReference>
<evidence type="ECO:0000256" key="6">
    <source>
        <dbReference type="SAM" id="MobiDB-lite"/>
    </source>
</evidence>
<keyword evidence="9" id="KW-0282">Flagellum</keyword>
<protein>
    <recommendedName>
        <fullName evidence="5">Flagellar hook-associated protein 2</fullName>
        <shortName evidence="5">HAP2</shortName>
    </recommendedName>
    <alternativeName>
        <fullName evidence="5">Flagellar cap protein</fullName>
    </alternativeName>
</protein>
<evidence type="ECO:0000259" key="8">
    <source>
        <dbReference type="Pfam" id="PF07195"/>
    </source>
</evidence>
<keyword evidence="3" id="KW-0175">Coiled coil</keyword>
<dbReference type="Proteomes" id="UP001234495">
    <property type="component" value="Unassembled WGS sequence"/>
</dbReference>
<evidence type="ECO:0000256" key="1">
    <source>
        <dbReference type="ARBA" id="ARBA00009764"/>
    </source>
</evidence>
<evidence type="ECO:0000313" key="10">
    <source>
        <dbReference type="Proteomes" id="UP001234495"/>
    </source>
</evidence>
<dbReference type="PANTHER" id="PTHR30288:SF0">
    <property type="entry name" value="FLAGELLAR HOOK-ASSOCIATED PROTEIN 2"/>
    <property type="match status" value="1"/>
</dbReference>
<proteinExistence type="inferred from homology"/>
<gene>
    <name evidence="9" type="ORF">J2S19_002747</name>
</gene>
<keyword evidence="9" id="KW-0969">Cilium</keyword>
<comment type="subunit">
    <text evidence="2 5">Homopentamer.</text>
</comment>
<evidence type="ECO:0000313" key="9">
    <source>
        <dbReference type="EMBL" id="MDQ0231464.1"/>
    </source>
</evidence>
<comment type="similarity">
    <text evidence="1 5">Belongs to the FliD family.</text>
</comment>
<evidence type="ECO:0000259" key="7">
    <source>
        <dbReference type="Pfam" id="PF02465"/>
    </source>
</evidence>
<evidence type="ECO:0000256" key="2">
    <source>
        <dbReference type="ARBA" id="ARBA00011255"/>
    </source>
</evidence>
<keyword evidence="10" id="KW-1185">Reference proteome</keyword>
<evidence type="ECO:0000256" key="3">
    <source>
        <dbReference type="ARBA" id="ARBA00023054"/>
    </source>
</evidence>
<keyword evidence="9" id="KW-0966">Cell projection</keyword>
<keyword evidence="5" id="KW-0964">Secreted</keyword>
<comment type="caution">
    <text evidence="9">The sequence shown here is derived from an EMBL/GenBank/DDBJ whole genome shotgun (WGS) entry which is preliminary data.</text>
</comment>
<name>A0ABT9ZGT8_9BACI</name>